<comment type="caution">
    <text evidence="2">The sequence shown here is derived from an EMBL/GenBank/DDBJ whole genome shotgun (WGS) entry which is preliminary data.</text>
</comment>
<dbReference type="EC" id="2.7.7.76" evidence="2"/>
<evidence type="ECO:0000259" key="1">
    <source>
        <dbReference type="Pfam" id="PF12804"/>
    </source>
</evidence>
<dbReference type="GO" id="GO:0061602">
    <property type="term" value="F:molybdenum cofactor cytidylyltransferase activity"/>
    <property type="evidence" value="ECO:0007669"/>
    <property type="project" value="UniProtKB-EC"/>
</dbReference>
<dbReference type="CDD" id="cd04182">
    <property type="entry name" value="GT_2_like_f"/>
    <property type="match status" value="1"/>
</dbReference>
<accession>A0ABS2PX98</accession>
<keyword evidence="2" id="KW-0808">Transferase</keyword>
<name>A0ABS2PX98_9BACL</name>
<feature type="domain" description="MobA-like NTP transferase" evidence="1">
    <location>
        <begin position="6"/>
        <end position="169"/>
    </location>
</feature>
<keyword evidence="3" id="KW-1185">Reference proteome</keyword>
<dbReference type="RefSeq" id="WP_205002065.1">
    <property type="nucleotide sequence ID" value="NZ_JAFBER010000001.1"/>
</dbReference>
<proteinExistence type="predicted"/>
<gene>
    <name evidence="2" type="ORF">JOD45_000295</name>
</gene>
<dbReference type="PANTHER" id="PTHR43777:SF1">
    <property type="entry name" value="MOLYBDENUM COFACTOR CYTIDYLYLTRANSFERASE"/>
    <property type="match status" value="1"/>
</dbReference>
<evidence type="ECO:0000313" key="3">
    <source>
        <dbReference type="Proteomes" id="UP000808914"/>
    </source>
</evidence>
<dbReference type="SUPFAM" id="SSF53448">
    <property type="entry name" value="Nucleotide-diphospho-sugar transferases"/>
    <property type="match status" value="1"/>
</dbReference>
<evidence type="ECO:0000313" key="2">
    <source>
        <dbReference type="EMBL" id="MBM7644104.1"/>
    </source>
</evidence>
<dbReference type="EMBL" id="JAFBER010000001">
    <property type="protein sequence ID" value="MBM7644104.1"/>
    <property type="molecule type" value="Genomic_DNA"/>
</dbReference>
<keyword evidence="2" id="KW-0548">Nucleotidyltransferase</keyword>
<dbReference type="Gene3D" id="3.90.550.10">
    <property type="entry name" value="Spore Coat Polysaccharide Biosynthesis Protein SpsA, Chain A"/>
    <property type="match status" value="1"/>
</dbReference>
<protein>
    <submittedName>
        <fullName evidence="2">Molybdenum cofactor cytidylyltransferase</fullName>
        <ecNumber evidence="2">2.7.7.76</ecNumber>
    </submittedName>
</protein>
<dbReference type="PANTHER" id="PTHR43777">
    <property type="entry name" value="MOLYBDENUM COFACTOR CYTIDYLYLTRANSFERASE"/>
    <property type="match status" value="1"/>
</dbReference>
<reference evidence="2 3" key="1">
    <citation type="submission" date="2021-01" db="EMBL/GenBank/DDBJ databases">
        <title>Genomic Encyclopedia of Type Strains, Phase IV (KMG-IV): sequencing the most valuable type-strain genomes for metagenomic binning, comparative biology and taxonomic classification.</title>
        <authorList>
            <person name="Goeker M."/>
        </authorList>
    </citation>
    <scope>NUCLEOTIDE SEQUENCE [LARGE SCALE GENOMIC DNA]</scope>
    <source>
        <strain evidence="2 3">DSM 28236</strain>
    </source>
</reference>
<dbReference type="Proteomes" id="UP000808914">
    <property type="component" value="Unassembled WGS sequence"/>
</dbReference>
<dbReference type="Pfam" id="PF12804">
    <property type="entry name" value="NTP_transf_3"/>
    <property type="match status" value="1"/>
</dbReference>
<sequence>MASIGAIILAAGMSRRMGFPKLLADFNGKPLFRYAVETAVQSALQPIVLVGGERVNALRQLTCDLPMVQVIDNPEYSKGMASSLKLGIAKVTGRVDGAMIFLADQPLVPGEVISELIKQYKSARNQGIQIIRPNYNGMLGHPVLFDSRLFKAFHQINGDEGGRSIVSNHNDKLLIVNFKNPYWGADVDTPEDLVKLKNIRP</sequence>
<dbReference type="InterPro" id="IPR025877">
    <property type="entry name" value="MobA-like_NTP_Trfase"/>
</dbReference>
<organism evidence="2 3">
    <name type="scientific">Scopulibacillus daqui</name>
    <dbReference type="NCBI Taxonomy" id="1469162"/>
    <lineage>
        <taxon>Bacteria</taxon>
        <taxon>Bacillati</taxon>
        <taxon>Bacillota</taxon>
        <taxon>Bacilli</taxon>
        <taxon>Bacillales</taxon>
        <taxon>Sporolactobacillaceae</taxon>
        <taxon>Scopulibacillus</taxon>
    </lineage>
</organism>
<dbReference type="InterPro" id="IPR029044">
    <property type="entry name" value="Nucleotide-diphossugar_trans"/>
</dbReference>